<dbReference type="GO" id="GO:0050135">
    <property type="term" value="F:NADP+ nucleosidase activity"/>
    <property type="evidence" value="ECO:0007669"/>
    <property type="project" value="InterPro"/>
</dbReference>
<accession>A0A2T3BE57</accession>
<organism evidence="3 4">
    <name type="scientific">Amorphotheca resinae ATCC 22711</name>
    <dbReference type="NCBI Taxonomy" id="857342"/>
    <lineage>
        <taxon>Eukaryota</taxon>
        <taxon>Fungi</taxon>
        <taxon>Dikarya</taxon>
        <taxon>Ascomycota</taxon>
        <taxon>Pezizomycotina</taxon>
        <taxon>Leotiomycetes</taxon>
        <taxon>Helotiales</taxon>
        <taxon>Amorphothecaceae</taxon>
        <taxon>Amorphotheca</taxon>
    </lineage>
</organism>
<evidence type="ECO:0000313" key="4">
    <source>
        <dbReference type="Proteomes" id="UP000241818"/>
    </source>
</evidence>
<feature type="chain" id="PRO_5015420545" description="TNT domain-containing protein" evidence="1">
    <location>
        <begin position="19"/>
        <end position="221"/>
    </location>
</feature>
<name>A0A2T3BE57_AMORE</name>
<dbReference type="InterPro" id="IPR025331">
    <property type="entry name" value="TNT"/>
</dbReference>
<dbReference type="InParanoid" id="A0A2T3BE57"/>
<feature type="signal peptide" evidence="1">
    <location>
        <begin position="1"/>
        <end position="18"/>
    </location>
</feature>
<dbReference type="EMBL" id="KZ679006">
    <property type="protein sequence ID" value="PSS27618.1"/>
    <property type="molecule type" value="Genomic_DNA"/>
</dbReference>
<dbReference type="AlphaFoldDB" id="A0A2T3BE57"/>
<evidence type="ECO:0000259" key="2">
    <source>
        <dbReference type="Pfam" id="PF14021"/>
    </source>
</evidence>
<dbReference type="PANTHER" id="PTHR42059:SF1">
    <property type="entry name" value="TNT DOMAIN-CONTAINING PROTEIN"/>
    <property type="match status" value="1"/>
</dbReference>
<dbReference type="RefSeq" id="XP_024725143.1">
    <property type="nucleotide sequence ID" value="XM_024869695.1"/>
</dbReference>
<dbReference type="InterPro" id="IPR053024">
    <property type="entry name" value="Fungal_surface_NADase"/>
</dbReference>
<proteinExistence type="predicted"/>
<dbReference type="PANTHER" id="PTHR42059">
    <property type="entry name" value="TNT DOMAIN-CONTAINING PROTEIN"/>
    <property type="match status" value="1"/>
</dbReference>
<gene>
    <name evidence="3" type="ORF">M430DRAFT_92096</name>
</gene>
<sequence length="221" mass="24091">MQLIFTLPVLFLAALSNASPVRRADGVSAANSTAKCPDYCAGTAYDPDLSDTYVCGDSRLGPKRLPTKLPLGDLVDDYDRFGGLCPGQFLAKWYNATAGSYIYPPQDGFQLNTDGERIQGNITLPVGFLIDRFGSEYGAYTSPYAAPYIQRALPPSNLDTPQTNPTYPYNYHVYNVTKPFIVNAGPIAGWFGQPGQGVQYFSSSNIMTLLNGGFLERVNLE</sequence>
<feature type="domain" description="TNT" evidence="2">
    <location>
        <begin position="123"/>
        <end position="218"/>
    </location>
</feature>
<reference evidence="3 4" key="1">
    <citation type="journal article" date="2018" name="New Phytol.">
        <title>Comparative genomics and transcriptomics depict ericoid mycorrhizal fungi as versatile saprotrophs and plant mutualists.</title>
        <authorList>
            <person name="Martino E."/>
            <person name="Morin E."/>
            <person name="Grelet G.A."/>
            <person name="Kuo A."/>
            <person name="Kohler A."/>
            <person name="Daghino S."/>
            <person name="Barry K.W."/>
            <person name="Cichocki N."/>
            <person name="Clum A."/>
            <person name="Dockter R.B."/>
            <person name="Hainaut M."/>
            <person name="Kuo R.C."/>
            <person name="LaButti K."/>
            <person name="Lindahl B.D."/>
            <person name="Lindquist E.A."/>
            <person name="Lipzen A."/>
            <person name="Khouja H.R."/>
            <person name="Magnuson J."/>
            <person name="Murat C."/>
            <person name="Ohm R.A."/>
            <person name="Singer S.W."/>
            <person name="Spatafora J.W."/>
            <person name="Wang M."/>
            <person name="Veneault-Fourrey C."/>
            <person name="Henrissat B."/>
            <person name="Grigoriev I.V."/>
            <person name="Martin F.M."/>
            <person name="Perotto S."/>
        </authorList>
    </citation>
    <scope>NUCLEOTIDE SEQUENCE [LARGE SCALE GENOMIC DNA]</scope>
    <source>
        <strain evidence="3 4">ATCC 22711</strain>
    </source>
</reference>
<dbReference type="OrthoDB" id="2923349at2759"/>
<dbReference type="Proteomes" id="UP000241818">
    <property type="component" value="Unassembled WGS sequence"/>
</dbReference>
<evidence type="ECO:0000256" key="1">
    <source>
        <dbReference type="SAM" id="SignalP"/>
    </source>
</evidence>
<keyword evidence="4" id="KW-1185">Reference proteome</keyword>
<keyword evidence="1" id="KW-0732">Signal</keyword>
<evidence type="ECO:0000313" key="3">
    <source>
        <dbReference type="EMBL" id="PSS27618.1"/>
    </source>
</evidence>
<dbReference type="Pfam" id="PF14021">
    <property type="entry name" value="TNT"/>
    <property type="match status" value="1"/>
</dbReference>
<dbReference type="GeneID" id="36577776"/>
<protein>
    <recommendedName>
        <fullName evidence="2">TNT domain-containing protein</fullName>
    </recommendedName>
</protein>